<proteinExistence type="predicted"/>
<evidence type="ECO:0000313" key="2">
    <source>
        <dbReference type="Proteomes" id="UP000255165"/>
    </source>
</evidence>
<accession>A0A370NIS2</accession>
<organism evidence="1 2">
    <name type="scientific">Cupriavidus lacunae</name>
    <dbReference type="NCBI Taxonomy" id="2666307"/>
    <lineage>
        <taxon>Bacteria</taxon>
        <taxon>Pseudomonadati</taxon>
        <taxon>Pseudomonadota</taxon>
        <taxon>Betaproteobacteria</taxon>
        <taxon>Burkholderiales</taxon>
        <taxon>Burkholderiaceae</taxon>
        <taxon>Cupriavidus</taxon>
    </lineage>
</organism>
<comment type="caution">
    <text evidence="1">The sequence shown here is derived from an EMBL/GenBank/DDBJ whole genome shotgun (WGS) entry which is preliminary data.</text>
</comment>
<dbReference type="RefSeq" id="WP_115216055.1">
    <property type="nucleotide sequence ID" value="NZ_QKWJ01000095.1"/>
</dbReference>
<gene>
    <name evidence="1" type="ORF">DN412_36845</name>
</gene>
<evidence type="ECO:0000313" key="1">
    <source>
        <dbReference type="EMBL" id="RDK05485.1"/>
    </source>
</evidence>
<keyword evidence="2" id="KW-1185">Reference proteome</keyword>
<sequence>MIHILDEIVLTPGHVPTALSLLESQYLPGSAARGLALLQRWVSPPVALEDAPNTLWLLWQVADAPAYYGMRASIDAPALAFWSTVDTLCDARRRHVMADATHALTQRKEHCDAA</sequence>
<dbReference type="AlphaFoldDB" id="A0A370NIS2"/>
<reference evidence="2" key="1">
    <citation type="submission" date="2018-06" db="EMBL/GenBank/DDBJ databases">
        <authorList>
            <person name="Feng T."/>
            <person name="Jeon C.O."/>
        </authorList>
    </citation>
    <scope>NUCLEOTIDE SEQUENCE [LARGE SCALE GENOMIC DNA]</scope>
    <source>
        <strain evidence="2">S23</strain>
    </source>
</reference>
<dbReference type="EMBL" id="QKWJ01000095">
    <property type="protein sequence ID" value="RDK05485.1"/>
    <property type="molecule type" value="Genomic_DNA"/>
</dbReference>
<dbReference type="Proteomes" id="UP000255165">
    <property type="component" value="Unassembled WGS sequence"/>
</dbReference>
<protein>
    <submittedName>
        <fullName evidence="1">Uncharacterized protein</fullName>
    </submittedName>
</protein>
<name>A0A370NIS2_9BURK</name>